<feature type="region of interest" description="Disordered" evidence="1">
    <location>
        <begin position="930"/>
        <end position="995"/>
    </location>
</feature>
<dbReference type="PROSITE" id="PS50818">
    <property type="entry name" value="INTEIN_C_TER"/>
    <property type="match status" value="1"/>
</dbReference>
<feature type="region of interest" description="Disordered" evidence="1">
    <location>
        <begin position="757"/>
        <end position="887"/>
    </location>
</feature>
<dbReference type="Proteomes" id="UP001597045">
    <property type="component" value="Unassembled WGS sequence"/>
</dbReference>
<dbReference type="InterPro" id="IPR030934">
    <property type="entry name" value="Intein_C"/>
</dbReference>
<feature type="compositionally biased region" description="Basic and acidic residues" evidence="1">
    <location>
        <begin position="1017"/>
        <end position="1029"/>
    </location>
</feature>
<sequence>DHPFWVPGKGWVAAGELHAGDVLLRRDGGTSRVDAVSARPVSTTVYNFTVAGDHDYYVSPAQLLVHNCTMPLPPTATGKIPVDEADKSRWDPVGEKVEHQFRENMSAGVSGYVDNMAMMVIASAYQDPNPYPVDQGVVKQGGVDPNVLRNLKTRSADPGALDTANKEMNDVLAAANDQTWAARVANRQVGDNSGVLDTAVINQLSHNPQAVEFARSCVTAKDSAAASTCYSQWHDGYERQAYVDELAKLYYYNGGSANWNGNTLQGKDTVDRTAPILENVRNPPDQQSQIDALHQASAIKTELGHAPVFENSIADPKVKAEAMALAHQMQQDQALLKAWQISPENRQAAADNPSVDAEMVRNLKTQLVENGVDPNLLTAQGYAQATQQYQGSVNTAALLNQTANQVSGSFKVDQGKTWNDNYTALTNQIQNQTTTSIKDQTKVYDEVTAQGRQVTPPNYDTSVDVNGNNMERGVDVQNRIIAGLQVALAGGDKEFGDYATVAGNRAVAKQLQAQGYNVTLSADGRSYTVHGNQAAIDYVQSQFTSGTAGKQAAMDAYKAKQNEFELNYLDALDQLPPLPGESRDDYVKRIHDAAAGVTFHGKKIDDYRPSKQVVGWASKNSEGSTGTFGTTDTGNVKHDLACSLAQSTGRDNKFCGNPPKPTARSTAENTYKTCLKNASVTECAAVDPNKVTPTPRTTKEKAETTYQTCLKNASASECLDLNPNNKKQPTTSTPTKPDKTTTANNIYNTCLKNASPSECGGLNPRPAQTSPPSPRATAENTYRTCLKNAKPSECSGLNPNNQKPAAAPKQDKTTTANSNSCATEVRSSSKNSWPNFASATSTPHQSPTTAQVRSSDSTPPLDSTEHGHPDERSQDRQSRNTRRHRDRLRRRDLLRRLLNRRRGNHRFIRRYERDDHGVPGIDGFLTRLTVPTGRGVNGQRGGQPTGDPGIAREHQLLPRSQVTDRSRAGRRHTFNPHTMEGNAGHITHVGGERDDLPHPCHVTRRCHREIDLGRDDGEGRVRLSGHDLPKPVGPTRGDGVGEARVTSDHRTRDLLRPTRRQHPNLGITRVHLMVIQGDPGQRGVTGVAHLNGITHLLSVKNRSGAGGRGDRDTRPNHVHRRRSPHGQLVPHQALPRRHRRGLEVLVTRRPRTRHRHRLASGQVPDLVVTPQVLMYLNGRSGRTTSVGHLRGLRNVVTRMCRVMVHMGRDGQLRSRGRHRQPADHIRVITTGERHGCARPRHIRGHIHRTSVHTEVVQMRRVHLTIRGGHEEVVRTTNVLAVELELVPTESPVTLERGDPDPSRATSEPNRRQTHVRPVVPGGQPDMPVIHNDLPTRRSHLRGAVERPHGGQRPTTETVIALRRPDIPHGHGRGSANPAERVGDVRVRAVELGVQVLERRVLRIPHGPHS</sequence>
<feature type="non-terminal residue" evidence="2">
    <location>
        <position position="1"/>
    </location>
</feature>
<dbReference type="InterPro" id="IPR036844">
    <property type="entry name" value="Hint_dom_sf"/>
</dbReference>
<proteinExistence type="predicted"/>
<comment type="caution">
    <text evidence="2">The sequence shown here is derived from an EMBL/GenBank/DDBJ whole genome shotgun (WGS) entry which is preliminary data.</text>
</comment>
<feature type="region of interest" description="Disordered" evidence="1">
    <location>
        <begin position="720"/>
        <end position="743"/>
    </location>
</feature>
<feature type="compositionally biased region" description="Polar residues" evidence="1">
    <location>
        <begin position="813"/>
        <end position="861"/>
    </location>
</feature>
<protein>
    <submittedName>
        <fullName evidence="2">Polymorphic toxin-type HINT domain-containing protein</fullName>
    </submittedName>
</protein>
<feature type="compositionally biased region" description="Low complexity" evidence="1">
    <location>
        <begin position="722"/>
        <end position="743"/>
    </location>
</feature>
<keyword evidence="3" id="KW-1185">Reference proteome</keyword>
<dbReference type="Pfam" id="PF07591">
    <property type="entry name" value="PT-HINT"/>
    <property type="match status" value="1"/>
</dbReference>
<evidence type="ECO:0000256" key="1">
    <source>
        <dbReference type="SAM" id="MobiDB-lite"/>
    </source>
</evidence>
<evidence type="ECO:0000313" key="3">
    <source>
        <dbReference type="Proteomes" id="UP001597045"/>
    </source>
</evidence>
<accession>A0ABW3M2S4</accession>
<reference evidence="3" key="1">
    <citation type="journal article" date="2019" name="Int. J. Syst. Evol. Microbiol.">
        <title>The Global Catalogue of Microorganisms (GCM) 10K type strain sequencing project: providing services to taxonomists for standard genome sequencing and annotation.</title>
        <authorList>
            <consortium name="The Broad Institute Genomics Platform"/>
            <consortium name="The Broad Institute Genome Sequencing Center for Infectious Disease"/>
            <person name="Wu L."/>
            <person name="Ma J."/>
        </authorList>
    </citation>
    <scope>NUCLEOTIDE SEQUENCE [LARGE SCALE GENOMIC DNA]</scope>
    <source>
        <strain evidence="3">JCM 31486</strain>
    </source>
</reference>
<feature type="compositionally biased region" description="Basic and acidic residues" evidence="1">
    <location>
        <begin position="863"/>
        <end position="878"/>
    </location>
</feature>
<feature type="region of interest" description="Disordered" evidence="1">
    <location>
        <begin position="1100"/>
        <end position="1128"/>
    </location>
</feature>
<feature type="compositionally biased region" description="Basic and acidic residues" evidence="1">
    <location>
        <begin position="950"/>
        <end position="967"/>
    </location>
</feature>
<evidence type="ECO:0000313" key="2">
    <source>
        <dbReference type="EMBL" id="MFD1044225.1"/>
    </source>
</evidence>
<organism evidence="2 3">
    <name type="scientific">Kibdelosporangium lantanae</name>
    <dbReference type="NCBI Taxonomy" id="1497396"/>
    <lineage>
        <taxon>Bacteria</taxon>
        <taxon>Bacillati</taxon>
        <taxon>Actinomycetota</taxon>
        <taxon>Actinomycetes</taxon>
        <taxon>Pseudonocardiales</taxon>
        <taxon>Pseudonocardiaceae</taxon>
        <taxon>Kibdelosporangium</taxon>
    </lineage>
</organism>
<dbReference type="CDD" id="cd00081">
    <property type="entry name" value="Hint"/>
    <property type="match status" value="1"/>
</dbReference>
<feature type="compositionally biased region" description="Basic and acidic residues" evidence="1">
    <location>
        <begin position="1039"/>
        <end position="1051"/>
    </location>
</feature>
<feature type="compositionally biased region" description="Gly residues" evidence="1">
    <location>
        <begin position="935"/>
        <end position="944"/>
    </location>
</feature>
<gene>
    <name evidence="2" type="ORF">ACFQ1S_00745</name>
</gene>
<name>A0ABW3M2S4_9PSEU</name>
<dbReference type="Gene3D" id="2.170.16.10">
    <property type="entry name" value="Hedgehog/Intein (Hint) domain"/>
    <property type="match status" value="1"/>
</dbReference>
<feature type="region of interest" description="Disordered" evidence="1">
    <location>
        <begin position="1290"/>
        <end position="1330"/>
    </location>
</feature>
<dbReference type="SUPFAM" id="SSF51294">
    <property type="entry name" value="Hedgehog/intein (Hint) domain"/>
    <property type="match status" value="1"/>
</dbReference>
<dbReference type="EMBL" id="JBHTIS010000014">
    <property type="protein sequence ID" value="MFD1044225.1"/>
    <property type="molecule type" value="Genomic_DNA"/>
</dbReference>
<feature type="region of interest" description="Disordered" evidence="1">
    <location>
        <begin position="1017"/>
        <end position="1051"/>
    </location>
</feature>